<evidence type="ECO:0000313" key="2">
    <source>
        <dbReference type="Proteomes" id="UP000034705"/>
    </source>
</evidence>
<gene>
    <name evidence="1" type="ORF">UX45_C0033G0002</name>
</gene>
<dbReference type="EMBL" id="LCMG01000033">
    <property type="protein sequence ID" value="KKU30853.1"/>
    <property type="molecule type" value="Genomic_DNA"/>
</dbReference>
<proteinExistence type="predicted"/>
<protein>
    <submittedName>
        <fullName evidence="1">Uncharacterized protein</fullName>
    </submittedName>
</protein>
<accession>A0A0G1RLJ8</accession>
<dbReference type="AlphaFoldDB" id="A0A0G1RLJ8"/>
<sequence>MSTNVKIDRGVAFDGDAIVQGGIGNYALLINKDDLDAGAITEDAVSKEIETITLDTGTYAYKFESSKGSAQIIPSSPFRGVSAIDGFDHSLDMRIVDATQLSVNTAKKLRFQKVVVLVPLVNGKSMMYGRRVGLRMSDFQMMPGDADTGGSFQIVIKTPENDPPEIDPPQLIESTFDILTLLAP</sequence>
<organism evidence="1 2">
    <name type="scientific">Candidatus Uhrbacteria bacterium GW2011_GWF2_46_218</name>
    <dbReference type="NCBI Taxonomy" id="1619001"/>
    <lineage>
        <taxon>Bacteria</taxon>
        <taxon>Candidatus Uhriibacteriota</taxon>
    </lineage>
</organism>
<reference evidence="1 2" key="1">
    <citation type="journal article" date="2015" name="Nature">
        <title>rRNA introns, odd ribosomes, and small enigmatic genomes across a large radiation of phyla.</title>
        <authorList>
            <person name="Brown C.T."/>
            <person name="Hug L.A."/>
            <person name="Thomas B.C."/>
            <person name="Sharon I."/>
            <person name="Castelle C.J."/>
            <person name="Singh A."/>
            <person name="Wilkins M.J."/>
            <person name="Williams K.H."/>
            <person name="Banfield J.F."/>
        </authorList>
    </citation>
    <scope>NUCLEOTIDE SEQUENCE [LARGE SCALE GENOMIC DNA]</scope>
</reference>
<name>A0A0G1RLJ8_9BACT</name>
<evidence type="ECO:0000313" key="1">
    <source>
        <dbReference type="EMBL" id="KKU30853.1"/>
    </source>
</evidence>
<dbReference type="Proteomes" id="UP000034705">
    <property type="component" value="Unassembled WGS sequence"/>
</dbReference>
<comment type="caution">
    <text evidence="1">The sequence shown here is derived from an EMBL/GenBank/DDBJ whole genome shotgun (WGS) entry which is preliminary data.</text>
</comment>